<gene>
    <name evidence="5" type="ORF">F511_24876</name>
</gene>
<dbReference type="PANTHER" id="PTHR31284">
    <property type="entry name" value="ACID PHOSPHATASE-LIKE PROTEIN"/>
    <property type="match status" value="1"/>
</dbReference>
<keyword evidence="6" id="KW-1185">Reference proteome</keyword>
<comment type="similarity">
    <text evidence="3">Belongs to the APS1/VSP family.</text>
</comment>
<dbReference type="InterPro" id="IPR014403">
    <property type="entry name" value="APS1/VSP"/>
</dbReference>
<reference evidence="5 6" key="1">
    <citation type="journal article" date="2015" name="Proc. Natl. Acad. Sci. U.S.A.">
        <title>The resurrection genome of Boea hygrometrica: A blueprint for survival of dehydration.</title>
        <authorList>
            <person name="Xiao L."/>
            <person name="Yang G."/>
            <person name="Zhang L."/>
            <person name="Yang X."/>
            <person name="Zhao S."/>
            <person name="Ji Z."/>
            <person name="Zhou Q."/>
            <person name="Hu M."/>
            <person name="Wang Y."/>
            <person name="Chen M."/>
            <person name="Xu Y."/>
            <person name="Jin H."/>
            <person name="Xiao X."/>
            <person name="Hu G."/>
            <person name="Bao F."/>
            <person name="Hu Y."/>
            <person name="Wan P."/>
            <person name="Li L."/>
            <person name="Deng X."/>
            <person name="Kuang T."/>
            <person name="Xiang C."/>
            <person name="Zhu J.K."/>
            <person name="Oliver M.J."/>
            <person name="He Y."/>
        </authorList>
    </citation>
    <scope>NUCLEOTIDE SEQUENCE [LARGE SCALE GENOMIC DNA]</scope>
    <source>
        <strain evidence="6">cv. XS01</strain>
    </source>
</reference>
<dbReference type="OrthoDB" id="59415at2759"/>
<name>A0A2Z7BRQ0_9LAMI</name>
<dbReference type="InterPro" id="IPR010028">
    <property type="entry name" value="Acid_phosphatase_pln"/>
</dbReference>
<evidence type="ECO:0000256" key="2">
    <source>
        <dbReference type="ARBA" id="ARBA00023180"/>
    </source>
</evidence>
<evidence type="ECO:0000313" key="5">
    <source>
        <dbReference type="EMBL" id="KZV37251.1"/>
    </source>
</evidence>
<dbReference type="Proteomes" id="UP000250235">
    <property type="component" value="Unassembled WGS sequence"/>
</dbReference>
<feature type="chain" id="PRO_5016306614" evidence="4">
    <location>
        <begin position="19"/>
        <end position="267"/>
    </location>
</feature>
<dbReference type="InterPro" id="IPR023214">
    <property type="entry name" value="HAD_sf"/>
</dbReference>
<dbReference type="PANTHER" id="PTHR31284:SF7">
    <property type="entry name" value="ACID PHOSPHATASE-LIKE PROTEIN"/>
    <property type="match status" value="1"/>
</dbReference>
<dbReference type="InterPro" id="IPR005519">
    <property type="entry name" value="Acid_phosphat_B-like"/>
</dbReference>
<keyword evidence="1 4" id="KW-0732">Signal</keyword>
<proteinExistence type="inferred from homology"/>
<keyword evidence="2" id="KW-0325">Glycoprotein</keyword>
<evidence type="ECO:0000256" key="4">
    <source>
        <dbReference type="SAM" id="SignalP"/>
    </source>
</evidence>
<accession>A0A2Z7BRQ0</accession>
<dbReference type="AlphaFoldDB" id="A0A2Z7BRQ0"/>
<dbReference type="NCBIfam" id="TIGR01675">
    <property type="entry name" value="plant-AP"/>
    <property type="match status" value="1"/>
</dbReference>
<dbReference type="CDD" id="cd07535">
    <property type="entry name" value="HAD_VSP"/>
    <property type="match status" value="1"/>
</dbReference>
<dbReference type="SUPFAM" id="SSF56784">
    <property type="entry name" value="HAD-like"/>
    <property type="match status" value="1"/>
</dbReference>
<dbReference type="GO" id="GO:0003993">
    <property type="term" value="F:acid phosphatase activity"/>
    <property type="evidence" value="ECO:0007669"/>
    <property type="project" value="InterPro"/>
</dbReference>
<evidence type="ECO:0000313" key="6">
    <source>
        <dbReference type="Proteomes" id="UP000250235"/>
    </source>
</evidence>
<sequence>MCFKKVILLLSILPFALCQDISDPSPFPRPLIIEYAEINGARLGDCLSVEVQLKCTSWRVAVEANNLSPWARIPEDCADYVKEYMVGKGYELDLQRVSNESENYARSASLSGDGKDAWIFDIDETLLSNLPYYEEHGYGLEIFDSTKFDQWVEMGTAPAVESSLKLYNAVLSLGIKAFLLTGRSERHRNITVHNLLKSGFQDWNKLILRSTEDHGKTATKYKSEKRDELIKDGYRLLGNSGDQWSDLLGSSTANRAFKVPNPMYYIP</sequence>
<evidence type="ECO:0000256" key="1">
    <source>
        <dbReference type="ARBA" id="ARBA00022729"/>
    </source>
</evidence>
<dbReference type="PIRSF" id="PIRSF002674">
    <property type="entry name" value="VSP"/>
    <property type="match status" value="1"/>
</dbReference>
<dbReference type="Pfam" id="PF03767">
    <property type="entry name" value="Acid_phosphat_B"/>
    <property type="match status" value="1"/>
</dbReference>
<feature type="signal peptide" evidence="4">
    <location>
        <begin position="1"/>
        <end position="18"/>
    </location>
</feature>
<dbReference type="InterPro" id="IPR036412">
    <property type="entry name" value="HAD-like_sf"/>
</dbReference>
<dbReference type="Gene3D" id="3.40.50.1000">
    <property type="entry name" value="HAD superfamily/HAD-like"/>
    <property type="match status" value="1"/>
</dbReference>
<dbReference type="EMBL" id="KV003148">
    <property type="protein sequence ID" value="KZV37251.1"/>
    <property type="molecule type" value="Genomic_DNA"/>
</dbReference>
<protein>
    <submittedName>
        <fullName evidence="5">Acid phosphatase 1-like</fullName>
    </submittedName>
</protein>
<organism evidence="5 6">
    <name type="scientific">Dorcoceras hygrometricum</name>
    <dbReference type="NCBI Taxonomy" id="472368"/>
    <lineage>
        <taxon>Eukaryota</taxon>
        <taxon>Viridiplantae</taxon>
        <taxon>Streptophyta</taxon>
        <taxon>Embryophyta</taxon>
        <taxon>Tracheophyta</taxon>
        <taxon>Spermatophyta</taxon>
        <taxon>Magnoliopsida</taxon>
        <taxon>eudicotyledons</taxon>
        <taxon>Gunneridae</taxon>
        <taxon>Pentapetalae</taxon>
        <taxon>asterids</taxon>
        <taxon>lamiids</taxon>
        <taxon>Lamiales</taxon>
        <taxon>Gesneriaceae</taxon>
        <taxon>Didymocarpoideae</taxon>
        <taxon>Trichosporeae</taxon>
        <taxon>Loxocarpinae</taxon>
        <taxon>Dorcoceras</taxon>
    </lineage>
</organism>
<evidence type="ECO:0000256" key="3">
    <source>
        <dbReference type="PIRNR" id="PIRNR002674"/>
    </source>
</evidence>